<reference evidence="1 2" key="1">
    <citation type="submission" date="2021-03" db="EMBL/GenBank/DDBJ databases">
        <title>Complete genome of Streptomyces formicae strain 1H-GS9 (DSM 100524).</title>
        <authorList>
            <person name="Atanasov K.E."/>
            <person name="Altabella T."/>
            <person name="Ferrer A."/>
        </authorList>
    </citation>
    <scope>NUCLEOTIDE SEQUENCE [LARGE SCALE GENOMIC DNA]</scope>
    <source>
        <strain evidence="1 2">1H-GS9</strain>
    </source>
</reference>
<dbReference type="InterPro" id="IPR008949">
    <property type="entry name" value="Isoprenoid_synthase_dom_sf"/>
</dbReference>
<gene>
    <name evidence="1" type="ORF">J4032_17595</name>
</gene>
<keyword evidence="2" id="KW-1185">Reference proteome</keyword>
<sequence>MDAGTLFVLFVFLVDDATVAEIEALVRFIETGTVDARHEGVACVNAILETLRRKGAPTAQVERAFRAWASRAVAEQSLDVKDLTVESYWPYRKHTILVPLFLQCWTAELGLYLAPDVEEALELSGLPELAARMVVLANDLGSLERDAARREDDPHAVDINSVLLLESTMGSRASAIRHIIEEHNRDVERFTAQGTRLLAEHGHSQPRLHDRVELIRHQTNGNTGAVRHLMDRYPGGRARLRSLHRIPDMG</sequence>
<name>A0ABY3WNN1_9ACTN</name>
<dbReference type="SUPFAM" id="SSF48576">
    <property type="entry name" value="Terpenoid synthases"/>
    <property type="match status" value="1"/>
</dbReference>
<dbReference type="Proteomes" id="UP000828924">
    <property type="component" value="Chromosome"/>
</dbReference>
<dbReference type="EMBL" id="CP071872">
    <property type="protein sequence ID" value="UNM13074.1"/>
    <property type="molecule type" value="Genomic_DNA"/>
</dbReference>
<protein>
    <recommendedName>
        <fullName evidence="3">Terpene synthase</fullName>
    </recommendedName>
</protein>
<proteinExistence type="predicted"/>
<organism evidence="1 2">
    <name type="scientific">Streptomyces formicae</name>
    <dbReference type="NCBI Taxonomy" id="1616117"/>
    <lineage>
        <taxon>Bacteria</taxon>
        <taxon>Bacillati</taxon>
        <taxon>Actinomycetota</taxon>
        <taxon>Actinomycetes</taxon>
        <taxon>Kitasatosporales</taxon>
        <taxon>Streptomycetaceae</taxon>
        <taxon>Streptomyces</taxon>
    </lineage>
</organism>
<evidence type="ECO:0000313" key="2">
    <source>
        <dbReference type="Proteomes" id="UP000828924"/>
    </source>
</evidence>
<dbReference type="RefSeq" id="WP_242331793.1">
    <property type="nucleotide sequence ID" value="NZ_CP071872.1"/>
</dbReference>
<accession>A0ABY3WNN1</accession>
<dbReference type="Gene3D" id="1.10.600.10">
    <property type="entry name" value="Farnesyl Diphosphate Synthase"/>
    <property type="match status" value="1"/>
</dbReference>
<evidence type="ECO:0000313" key="1">
    <source>
        <dbReference type="EMBL" id="UNM13074.1"/>
    </source>
</evidence>
<dbReference type="Pfam" id="PF19086">
    <property type="entry name" value="Terpene_syn_C_2"/>
    <property type="match status" value="1"/>
</dbReference>
<evidence type="ECO:0008006" key="3">
    <source>
        <dbReference type="Google" id="ProtNLM"/>
    </source>
</evidence>